<dbReference type="GO" id="GO:0005829">
    <property type="term" value="C:cytosol"/>
    <property type="evidence" value="ECO:0007669"/>
    <property type="project" value="TreeGrafter"/>
</dbReference>
<gene>
    <name evidence="1" type="ORF">C0197_05105</name>
</gene>
<proteinExistence type="predicted"/>
<organism evidence="1 2">
    <name type="scientific">Caldimicrobium thiodismutans</name>
    <dbReference type="NCBI Taxonomy" id="1653476"/>
    <lineage>
        <taxon>Bacteria</taxon>
        <taxon>Pseudomonadati</taxon>
        <taxon>Thermodesulfobacteriota</taxon>
        <taxon>Thermodesulfobacteria</taxon>
        <taxon>Thermodesulfobacteriales</taxon>
        <taxon>Thermodesulfobacteriaceae</taxon>
        <taxon>Caldimicrobium</taxon>
    </lineage>
</organism>
<comment type="caution">
    <text evidence="1">The sequence shown here is derived from an EMBL/GenBank/DDBJ whole genome shotgun (WGS) entry which is preliminary data.</text>
</comment>
<accession>A0A2N7PIY2</accession>
<dbReference type="Proteomes" id="UP000235731">
    <property type="component" value="Unassembled WGS sequence"/>
</dbReference>
<dbReference type="PANTHER" id="PTHR43393">
    <property type="entry name" value="CYTOKININ RIBOSIDE 5'-MONOPHOSPHATE PHOSPHORIBOHYDROLASE"/>
    <property type="match status" value="1"/>
</dbReference>
<dbReference type="PANTHER" id="PTHR43393:SF3">
    <property type="entry name" value="LYSINE DECARBOXYLASE-LIKE PROTEIN"/>
    <property type="match status" value="1"/>
</dbReference>
<evidence type="ECO:0000313" key="1">
    <source>
        <dbReference type="EMBL" id="PMP62061.1"/>
    </source>
</evidence>
<reference evidence="1 2" key="1">
    <citation type="submission" date="2018-01" db="EMBL/GenBank/DDBJ databases">
        <title>Metagenomic assembled genomes from two thermal pools in the Uzon Caldera, Kamchatka, Russia.</title>
        <authorList>
            <person name="Wilkins L."/>
            <person name="Ettinger C."/>
        </authorList>
    </citation>
    <scope>NUCLEOTIDE SEQUENCE [LARGE SCALE GENOMIC DNA]</scope>
    <source>
        <strain evidence="1">ZAV-15</strain>
    </source>
</reference>
<evidence type="ECO:0000313" key="2">
    <source>
        <dbReference type="Proteomes" id="UP000235731"/>
    </source>
</evidence>
<dbReference type="AlphaFoldDB" id="A0A2N7PIY2"/>
<dbReference type="Gene3D" id="3.40.50.450">
    <property type="match status" value="1"/>
</dbReference>
<dbReference type="InterPro" id="IPR041164">
    <property type="entry name" value="LDcluster4"/>
</dbReference>
<dbReference type="Pfam" id="PF18306">
    <property type="entry name" value="LDcluster4"/>
    <property type="match status" value="1"/>
</dbReference>
<dbReference type="NCBIfam" id="TIGR00725">
    <property type="entry name" value="TIGR00725 family protein"/>
    <property type="match status" value="1"/>
</dbReference>
<dbReference type="InterPro" id="IPR005268">
    <property type="entry name" value="CHP00725"/>
</dbReference>
<sequence length="153" mass="15924">MVLKNRRIGIIGAGIAEEDLKELAYKVGYALGKEGAIILTGGLGGVMEAASKGAKEAGAITVGILPGAKAGEANPYVLIPIVTDMGQARNVILVRSSEVVVSIGGGFGTLSEIALALKMWKPVIGLKTWKDIPGVYYVDSPEEVLAKVLEFLS</sequence>
<protein>
    <submittedName>
        <fullName evidence="1">TIGR00725 family protein</fullName>
    </submittedName>
</protein>
<dbReference type="EMBL" id="PNIE01000070">
    <property type="protein sequence ID" value="PMP62061.1"/>
    <property type="molecule type" value="Genomic_DNA"/>
</dbReference>
<dbReference type="SUPFAM" id="SSF102405">
    <property type="entry name" value="MCP/YpsA-like"/>
    <property type="match status" value="1"/>
</dbReference>
<name>A0A2N7PIY2_9BACT</name>
<dbReference type="InterPro" id="IPR052341">
    <property type="entry name" value="LOG_family_nucleotidases"/>
</dbReference>